<keyword evidence="4" id="KW-1185">Reference proteome</keyword>
<keyword evidence="3" id="KW-0675">Receptor</keyword>
<dbReference type="PIRSF" id="PIRSF017082">
    <property type="entry name" value="YflP"/>
    <property type="match status" value="1"/>
</dbReference>
<dbReference type="PANTHER" id="PTHR42928">
    <property type="entry name" value="TRICARBOXYLATE-BINDING PROTEIN"/>
    <property type="match status" value="1"/>
</dbReference>
<name>A0A369BFL8_9FIRM</name>
<evidence type="ECO:0000256" key="2">
    <source>
        <dbReference type="SAM" id="SignalP"/>
    </source>
</evidence>
<comment type="caution">
    <text evidence="3">The sequence shown here is derived from an EMBL/GenBank/DDBJ whole genome shotgun (WGS) entry which is preliminary data.</text>
</comment>
<dbReference type="Pfam" id="PF03401">
    <property type="entry name" value="TctC"/>
    <property type="match status" value="1"/>
</dbReference>
<proteinExistence type="inferred from homology"/>
<evidence type="ECO:0000256" key="1">
    <source>
        <dbReference type="ARBA" id="ARBA00006987"/>
    </source>
</evidence>
<gene>
    <name evidence="3" type="ORF">DFR58_103101</name>
</gene>
<dbReference type="RefSeq" id="WP_207659111.1">
    <property type="nucleotide sequence ID" value="NZ_QPJT01000003.1"/>
</dbReference>
<dbReference type="InterPro" id="IPR042100">
    <property type="entry name" value="Bug_dom1"/>
</dbReference>
<dbReference type="Proteomes" id="UP000253034">
    <property type="component" value="Unassembled WGS sequence"/>
</dbReference>
<dbReference type="InterPro" id="IPR005064">
    <property type="entry name" value="BUG"/>
</dbReference>
<feature type="chain" id="PRO_5038511196" evidence="2">
    <location>
        <begin position="24"/>
        <end position="324"/>
    </location>
</feature>
<dbReference type="SUPFAM" id="SSF53850">
    <property type="entry name" value="Periplasmic binding protein-like II"/>
    <property type="match status" value="1"/>
</dbReference>
<evidence type="ECO:0000313" key="4">
    <source>
        <dbReference type="Proteomes" id="UP000253034"/>
    </source>
</evidence>
<comment type="similarity">
    <text evidence="1">Belongs to the UPF0065 (bug) family.</text>
</comment>
<dbReference type="AlphaFoldDB" id="A0A369BFL8"/>
<dbReference type="EMBL" id="QPJT01000003">
    <property type="protein sequence ID" value="RCX19356.1"/>
    <property type="molecule type" value="Genomic_DNA"/>
</dbReference>
<dbReference type="Gene3D" id="3.40.190.10">
    <property type="entry name" value="Periplasmic binding protein-like II"/>
    <property type="match status" value="1"/>
</dbReference>
<dbReference type="Gene3D" id="3.40.190.150">
    <property type="entry name" value="Bordetella uptake gene, domain 1"/>
    <property type="match status" value="1"/>
</dbReference>
<dbReference type="PANTHER" id="PTHR42928:SF5">
    <property type="entry name" value="BLR1237 PROTEIN"/>
    <property type="match status" value="1"/>
</dbReference>
<evidence type="ECO:0000313" key="3">
    <source>
        <dbReference type="EMBL" id="RCX19356.1"/>
    </source>
</evidence>
<protein>
    <submittedName>
        <fullName evidence="3">Tripartite-type tricarboxylate transporter receptor subunit TctC</fullName>
    </submittedName>
</protein>
<dbReference type="CDD" id="cd07012">
    <property type="entry name" value="PBP2_Bug_TTT"/>
    <property type="match status" value="1"/>
</dbReference>
<feature type="signal peptide" evidence="2">
    <location>
        <begin position="1"/>
        <end position="23"/>
    </location>
</feature>
<keyword evidence="2" id="KW-0732">Signal</keyword>
<reference evidence="3 4" key="1">
    <citation type="submission" date="2018-07" db="EMBL/GenBank/DDBJ databases">
        <title>Genomic Encyclopedia of Type Strains, Phase IV (KMG-IV): sequencing the most valuable type-strain genomes for metagenomic binning, comparative biology and taxonomic classification.</title>
        <authorList>
            <person name="Goeker M."/>
        </authorList>
    </citation>
    <scope>NUCLEOTIDE SEQUENCE [LARGE SCALE GENOMIC DNA]</scope>
    <source>
        <strain evidence="3 4">DSM 27016</strain>
    </source>
</reference>
<dbReference type="PROSITE" id="PS51257">
    <property type="entry name" value="PROKAR_LIPOPROTEIN"/>
    <property type="match status" value="1"/>
</dbReference>
<accession>A0A369BFL8</accession>
<sequence>MYRKLMLIVLCIAMVATMVTGCAAGKGGKYPANNIEVIVPKGAGGGTDTSTRGLLTYMEKNLEGAKFNVTNNSDGGGITGMIATAGAKPDGYTLGAVTVELDMFCFQGKTDLTFEKYDAIAMPIAAPAALIVQANAPYNSIDEFVAYCKKSPGTVQVGNSGSGAIWDIATYLAEKEYGISVTHVPYPNGTADIAAALTGGHIDATFADPSSFMTQIEAGSIKCLGVMAAERTSLLPNVPTFKEQGHDLVVRAWAALVAPKGVEAEKLKMLRDAAKAALESDECKQYFKSQGIDPVAYIGDDAYKIMKDDYDMYKEVFETYDFGQ</sequence>
<organism evidence="3 4">
    <name type="scientific">Anaerobacterium chartisolvens</name>
    <dbReference type="NCBI Taxonomy" id="1297424"/>
    <lineage>
        <taxon>Bacteria</taxon>
        <taxon>Bacillati</taxon>
        <taxon>Bacillota</taxon>
        <taxon>Clostridia</taxon>
        <taxon>Eubacteriales</taxon>
        <taxon>Oscillospiraceae</taxon>
        <taxon>Anaerobacterium</taxon>
    </lineage>
</organism>